<dbReference type="InterPro" id="IPR024675">
    <property type="entry name" value="eIF3g_N"/>
</dbReference>
<dbReference type="GO" id="GO:0003723">
    <property type="term" value="F:RNA binding"/>
    <property type="evidence" value="ECO:0007669"/>
    <property type="project" value="UniProtKB-UniRule"/>
</dbReference>
<evidence type="ECO:0000256" key="2">
    <source>
        <dbReference type="ARBA" id="ARBA00022540"/>
    </source>
</evidence>
<name>A0A183CF91_GLOPA</name>
<dbReference type="InterPro" id="IPR034240">
    <property type="entry name" value="eIF3G_RRM"/>
</dbReference>
<keyword evidence="8" id="KW-1185">Reference proteome</keyword>
<dbReference type="SUPFAM" id="SSF54928">
    <property type="entry name" value="RNA-binding domain, RBD"/>
    <property type="match status" value="1"/>
</dbReference>
<evidence type="ECO:0000256" key="3">
    <source>
        <dbReference type="ARBA" id="ARBA00022884"/>
    </source>
</evidence>
<dbReference type="PROSITE" id="PS50102">
    <property type="entry name" value="RRM"/>
    <property type="match status" value="1"/>
</dbReference>
<dbReference type="GO" id="GO:0003743">
    <property type="term" value="F:translation initiation factor activity"/>
    <property type="evidence" value="ECO:0007669"/>
    <property type="project" value="UniProtKB-KW"/>
</dbReference>
<reference evidence="8" key="2">
    <citation type="submission" date="2014-05" db="EMBL/GenBank/DDBJ databases">
        <title>The genome and life-stage specific transcriptomes of Globodera pallida elucidate key aspects of plant parasitism by a cyst nematode.</title>
        <authorList>
            <person name="Cotton J.A."/>
            <person name="Lilley C.J."/>
            <person name="Jones L.M."/>
            <person name="Kikuchi T."/>
            <person name="Reid A.J."/>
            <person name="Thorpe P."/>
            <person name="Tsai I.J."/>
            <person name="Beasley H."/>
            <person name="Blok V."/>
            <person name="Cock P.J.A."/>
            <person name="Van den Akker S.E."/>
            <person name="Holroyd N."/>
            <person name="Hunt M."/>
            <person name="Mantelin S."/>
            <person name="Naghra H."/>
            <person name="Pain A."/>
            <person name="Palomares-Rius J.E."/>
            <person name="Zarowiecki M."/>
            <person name="Berriman M."/>
            <person name="Jones J.T."/>
            <person name="Urwin P.E."/>
        </authorList>
    </citation>
    <scope>NUCLEOTIDE SEQUENCE [LARGE SCALE GENOMIC DNA]</scope>
    <source>
        <strain evidence="8">Lindley</strain>
    </source>
</reference>
<feature type="region of interest" description="Disordered" evidence="6">
    <location>
        <begin position="131"/>
        <end position="172"/>
    </location>
</feature>
<dbReference type="Pfam" id="PF00076">
    <property type="entry name" value="RRM_1"/>
    <property type="match status" value="1"/>
</dbReference>
<dbReference type="InterPro" id="IPR012677">
    <property type="entry name" value="Nucleotide-bd_a/b_plait_sf"/>
</dbReference>
<feature type="region of interest" description="Disordered" evidence="6">
    <location>
        <begin position="49"/>
        <end position="73"/>
    </location>
</feature>
<protein>
    <submittedName>
        <fullName evidence="9">RRM domain-containing protein</fullName>
    </submittedName>
</protein>
<keyword evidence="3 5" id="KW-0694">RNA-binding</keyword>
<dbReference type="PIRSF" id="PIRSF037949">
    <property type="entry name" value="Transl_init_eIF-3_RNA-bind"/>
    <property type="match status" value="1"/>
</dbReference>
<organism evidence="8 9">
    <name type="scientific">Globodera pallida</name>
    <name type="common">Potato cyst nematode worm</name>
    <name type="synonym">Heterodera pallida</name>
    <dbReference type="NCBI Taxonomy" id="36090"/>
    <lineage>
        <taxon>Eukaryota</taxon>
        <taxon>Metazoa</taxon>
        <taxon>Ecdysozoa</taxon>
        <taxon>Nematoda</taxon>
        <taxon>Chromadorea</taxon>
        <taxon>Rhabditida</taxon>
        <taxon>Tylenchina</taxon>
        <taxon>Tylenchomorpha</taxon>
        <taxon>Tylenchoidea</taxon>
        <taxon>Heteroderidae</taxon>
        <taxon>Heteroderinae</taxon>
        <taxon>Globodera</taxon>
    </lineage>
</organism>
<dbReference type="InterPro" id="IPR000504">
    <property type="entry name" value="RRM_dom"/>
</dbReference>
<evidence type="ECO:0000313" key="9">
    <source>
        <dbReference type="WBParaSite" id="GPLIN_001154600"/>
    </source>
</evidence>
<dbReference type="Proteomes" id="UP000050741">
    <property type="component" value="Unassembled WGS sequence"/>
</dbReference>
<dbReference type="WBParaSite" id="GPLIN_001154600">
    <property type="protein sequence ID" value="GPLIN_001154600"/>
    <property type="gene ID" value="GPLIN_001154600"/>
</dbReference>
<dbReference type="Pfam" id="PF12353">
    <property type="entry name" value="eIF3g"/>
    <property type="match status" value="1"/>
</dbReference>
<sequence>MSSIGASNPLGSLSNVGSIGNWVDAVDQETAQKRSEFMKDGIKTVIDYIDEPDGSKSKDDGPGPNINTTYVADEVELQFTNRPGEQDDRDEKAADPLLKGQSSKAHCRFCKSDEHWSVVCPYKEMFKDISEEEQPDADKGGLSKLTSGRYVPPSQRGGAGERSTMTTGTEQRHSDDFTVRITNLPEDSETLEEDLRALFGRAGRIVRFYLARDKSTSRPKGFAFVTFATQMDAEKAIQEINGAKMEHLILKVEWTKPST</sequence>
<dbReference type="InterPro" id="IPR017334">
    <property type="entry name" value="eIF3_g"/>
</dbReference>
<dbReference type="Gene3D" id="3.30.70.330">
    <property type="match status" value="1"/>
</dbReference>
<accession>A0A183CF91</accession>
<keyword evidence="1" id="KW-0963">Cytoplasm</keyword>
<evidence type="ECO:0000313" key="8">
    <source>
        <dbReference type="Proteomes" id="UP000050741"/>
    </source>
</evidence>
<feature type="domain" description="RRM" evidence="7">
    <location>
        <begin position="177"/>
        <end position="257"/>
    </location>
</feature>
<keyword evidence="2" id="KW-0396">Initiation factor</keyword>
<dbReference type="InterPro" id="IPR035979">
    <property type="entry name" value="RBD_domain_sf"/>
</dbReference>
<dbReference type="SMART" id="SM00360">
    <property type="entry name" value="RRM"/>
    <property type="match status" value="1"/>
</dbReference>
<evidence type="ECO:0000256" key="6">
    <source>
        <dbReference type="SAM" id="MobiDB-lite"/>
    </source>
</evidence>
<reference evidence="8" key="1">
    <citation type="submission" date="2013-12" db="EMBL/GenBank/DDBJ databases">
        <authorList>
            <person name="Aslett M."/>
        </authorList>
    </citation>
    <scope>NUCLEOTIDE SEQUENCE [LARGE SCALE GENOMIC DNA]</scope>
    <source>
        <strain evidence="8">Lindley</strain>
    </source>
</reference>
<evidence type="ECO:0000256" key="4">
    <source>
        <dbReference type="ARBA" id="ARBA00022917"/>
    </source>
</evidence>
<evidence type="ECO:0000256" key="5">
    <source>
        <dbReference type="PROSITE-ProRule" id="PRU00176"/>
    </source>
</evidence>
<dbReference type="CDD" id="cd12408">
    <property type="entry name" value="RRM_eIF3G_like"/>
    <property type="match status" value="1"/>
</dbReference>
<reference evidence="9" key="3">
    <citation type="submission" date="2016-06" db="UniProtKB">
        <authorList>
            <consortium name="WormBaseParasite"/>
        </authorList>
    </citation>
    <scope>IDENTIFICATION</scope>
</reference>
<dbReference type="PANTHER" id="PTHR10352">
    <property type="entry name" value="EUKARYOTIC TRANSLATION INITIATION FACTOR 3 SUBUNIT G"/>
    <property type="match status" value="1"/>
</dbReference>
<dbReference type="GO" id="GO:0005852">
    <property type="term" value="C:eukaryotic translation initiation factor 3 complex"/>
    <property type="evidence" value="ECO:0007669"/>
    <property type="project" value="InterPro"/>
</dbReference>
<evidence type="ECO:0000256" key="1">
    <source>
        <dbReference type="ARBA" id="ARBA00022490"/>
    </source>
</evidence>
<evidence type="ECO:0000259" key="7">
    <source>
        <dbReference type="PROSITE" id="PS50102"/>
    </source>
</evidence>
<dbReference type="AlphaFoldDB" id="A0A183CF91"/>
<keyword evidence="4" id="KW-0648">Protein biosynthesis</keyword>
<proteinExistence type="predicted"/>